<evidence type="ECO:0008006" key="3">
    <source>
        <dbReference type="Google" id="ProtNLM"/>
    </source>
</evidence>
<evidence type="ECO:0000313" key="2">
    <source>
        <dbReference type="Proteomes" id="UP000032300"/>
    </source>
</evidence>
<keyword evidence="2" id="KW-1185">Reference proteome</keyword>
<protein>
    <recommendedName>
        <fullName evidence="3">Methyltransferase</fullName>
    </recommendedName>
</protein>
<dbReference type="Proteomes" id="UP000032300">
    <property type="component" value="Chromosome"/>
</dbReference>
<reference evidence="1 2" key="2">
    <citation type="submission" date="2015-02" db="EMBL/GenBank/DDBJ databases">
        <title>The complete genome of Sphingomonas hengshuiensis sp. WHSC-8 isolated from soil of Hengshui Lake.</title>
        <authorList>
            <person name="Wei S."/>
            <person name="Guo J."/>
            <person name="Su C."/>
            <person name="Wu R."/>
            <person name="Zhang Z."/>
            <person name="Liang K."/>
            <person name="Li H."/>
            <person name="Wang T."/>
            <person name="Liu H."/>
            <person name="Zhang C."/>
            <person name="Li Z."/>
            <person name="Wang Q."/>
            <person name="Meng J."/>
        </authorList>
    </citation>
    <scope>NUCLEOTIDE SEQUENCE [LARGE SCALE GENOMIC DNA]</scope>
    <source>
        <strain evidence="1 2">WHSC-8</strain>
    </source>
</reference>
<dbReference type="SUPFAM" id="SSF53335">
    <property type="entry name" value="S-adenosyl-L-methionine-dependent methyltransferases"/>
    <property type="match status" value="1"/>
</dbReference>
<dbReference type="OrthoDB" id="1079385at2"/>
<gene>
    <name evidence="1" type="ORF">TS85_11490</name>
</gene>
<dbReference type="InterPro" id="IPR002052">
    <property type="entry name" value="DNA_methylase_N6_adenine_CS"/>
</dbReference>
<dbReference type="AlphaFoldDB" id="A0A7U4J8M4"/>
<dbReference type="EMBL" id="CP010836">
    <property type="protein sequence ID" value="AJP72276.1"/>
    <property type="molecule type" value="Genomic_DNA"/>
</dbReference>
<evidence type="ECO:0000313" key="1">
    <source>
        <dbReference type="EMBL" id="AJP72276.1"/>
    </source>
</evidence>
<dbReference type="GO" id="GO:0003676">
    <property type="term" value="F:nucleic acid binding"/>
    <property type="evidence" value="ECO:0007669"/>
    <property type="project" value="InterPro"/>
</dbReference>
<name>A0A7U4J8M4_9SPHN</name>
<dbReference type="KEGG" id="sphi:TS85_11490"/>
<dbReference type="InterPro" id="IPR029063">
    <property type="entry name" value="SAM-dependent_MTases_sf"/>
</dbReference>
<dbReference type="GO" id="GO:0032259">
    <property type="term" value="P:methylation"/>
    <property type="evidence" value="ECO:0007669"/>
    <property type="project" value="InterPro"/>
</dbReference>
<accession>A0A7U4J8M4</accession>
<sequence>MQRRVEAHDSLDDFPTPPWATRALCEFLASQGLPLGKLTGWEPCCNRGYMVLPMREYLAFVRASDVVRYPDWVLGDEPELIDFATTGHTEPMVDVIVANPPFNLGEAFIHVALGRARVAVAMFVRSAFVEGENRYERLYSKRPPDFELHFAERVVILRGRLVQAGKLDPFADKPGTKASTATSYSWLVWMIGGAGDTRARWIAPCRRRLERPGDYPVYPTAVLAPGGMFGAVA</sequence>
<organism evidence="1 2">
    <name type="scientific">Sphingomonas hengshuiensis</name>
    <dbReference type="NCBI Taxonomy" id="1609977"/>
    <lineage>
        <taxon>Bacteria</taxon>
        <taxon>Pseudomonadati</taxon>
        <taxon>Pseudomonadota</taxon>
        <taxon>Alphaproteobacteria</taxon>
        <taxon>Sphingomonadales</taxon>
        <taxon>Sphingomonadaceae</taxon>
        <taxon>Sphingomonas</taxon>
    </lineage>
</organism>
<dbReference type="GO" id="GO:0008168">
    <property type="term" value="F:methyltransferase activity"/>
    <property type="evidence" value="ECO:0007669"/>
    <property type="project" value="InterPro"/>
</dbReference>
<dbReference type="PROSITE" id="PS00092">
    <property type="entry name" value="N6_MTASE"/>
    <property type="match status" value="1"/>
</dbReference>
<proteinExistence type="predicted"/>
<reference evidence="1 2" key="1">
    <citation type="journal article" date="2015" name="Int. J. Syst. Evol. Microbiol.">
        <title>Sphingomonas hengshuiensis sp. nov., isolated from lake wetland.</title>
        <authorList>
            <person name="Wei S."/>
            <person name="Wang T."/>
            <person name="Liu H."/>
            <person name="Zhang C."/>
            <person name="Guo J."/>
            <person name="Wang Q."/>
            <person name="Liang K."/>
            <person name="Zhang Z."/>
        </authorList>
    </citation>
    <scope>NUCLEOTIDE SEQUENCE [LARGE SCALE GENOMIC DNA]</scope>
    <source>
        <strain evidence="1 2">WHSC-8</strain>
    </source>
</reference>